<dbReference type="CDD" id="cd00920">
    <property type="entry name" value="Cupredoxin"/>
    <property type="match status" value="1"/>
</dbReference>
<evidence type="ECO:0000313" key="3">
    <source>
        <dbReference type="EMBL" id="TID16865.1"/>
    </source>
</evidence>
<evidence type="ECO:0008006" key="5">
    <source>
        <dbReference type="Google" id="ProtNLM"/>
    </source>
</evidence>
<keyword evidence="4" id="KW-1185">Reference proteome</keyword>
<feature type="compositionally biased region" description="Low complexity" evidence="1">
    <location>
        <begin position="38"/>
        <end position="59"/>
    </location>
</feature>
<reference evidence="3 4" key="1">
    <citation type="submission" date="2019-04" db="EMBL/GenBank/DDBJ databases">
        <title>High contiguity whole genome sequence and gene annotation resource for two Venturia nashicola isolates.</title>
        <authorList>
            <person name="Prokchorchik M."/>
            <person name="Won K."/>
            <person name="Lee Y."/>
            <person name="Choi E.D."/>
            <person name="Segonzac C."/>
            <person name="Sohn K.H."/>
        </authorList>
    </citation>
    <scope>NUCLEOTIDE SEQUENCE [LARGE SCALE GENOMIC DNA]</scope>
    <source>
        <strain evidence="3 4">PRI2</strain>
    </source>
</reference>
<organism evidence="3 4">
    <name type="scientific">Venturia nashicola</name>
    <dbReference type="NCBI Taxonomy" id="86259"/>
    <lineage>
        <taxon>Eukaryota</taxon>
        <taxon>Fungi</taxon>
        <taxon>Dikarya</taxon>
        <taxon>Ascomycota</taxon>
        <taxon>Pezizomycotina</taxon>
        <taxon>Dothideomycetes</taxon>
        <taxon>Pleosporomycetidae</taxon>
        <taxon>Venturiales</taxon>
        <taxon>Venturiaceae</taxon>
        <taxon>Venturia</taxon>
    </lineage>
</organism>
<dbReference type="PANTHER" id="PTHR34883">
    <property type="entry name" value="SERINE-RICH PROTEIN, PUTATIVE-RELATED-RELATED"/>
    <property type="match status" value="1"/>
</dbReference>
<dbReference type="EMBL" id="SNSC02000017">
    <property type="protein sequence ID" value="TID16865.1"/>
    <property type="molecule type" value="Genomic_DNA"/>
</dbReference>
<feature type="chain" id="PRO_5021224508" description="Extracellular serine-rich protein" evidence="2">
    <location>
        <begin position="19"/>
        <end position="207"/>
    </location>
</feature>
<dbReference type="Gene3D" id="2.60.40.420">
    <property type="entry name" value="Cupredoxins - blue copper proteins"/>
    <property type="match status" value="1"/>
</dbReference>
<evidence type="ECO:0000256" key="2">
    <source>
        <dbReference type="SAM" id="SignalP"/>
    </source>
</evidence>
<protein>
    <recommendedName>
        <fullName evidence="5">Extracellular serine-rich protein</fullName>
    </recommendedName>
</protein>
<dbReference type="STRING" id="86259.A0A4Z1NU22"/>
<dbReference type="InterPro" id="IPR052953">
    <property type="entry name" value="Ser-rich/MCO-related"/>
</dbReference>
<keyword evidence="2" id="KW-0732">Signal</keyword>
<proteinExistence type="predicted"/>
<comment type="caution">
    <text evidence="3">The sequence shown here is derived from an EMBL/GenBank/DDBJ whole genome shotgun (WGS) entry which is preliminary data.</text>
</comment>
<feature type="signal peptide" evidence="2">
    <location>
        <begin position="1"/>
        <end position="18"/>
    </location>
</feature>
<dbReference type="PANTHER" id="PTHR34883:SF15">
    <property type="entry name" value="EXTRACELLULAR SERINE-RICH PROTEIN"/>
    <property type="match status" value="1"/>
</dbReference>
<dbReference type="Proteomes" id="UP000298493">
    <property type="component" value="Unassembled WGS sequence"/>
</dbReference>
<dbReference type="AlphaFoldDB" id="A0A4Z1NU22"/>
<dbReference type="SUPFAM" id="SSF49503">
    <property type="entry name" value="Cupredoxins"/>
    <property type="match status" value="1"/>
</dbReference>
<sequence>MLSTISIAVLSALSLVHAAPFTGKPSAGATTISTASTYKSNTTSTTTSTPPASKVKPSTHGATHTVVAGLGSLRFAPENIVAEIGDNIEVHFQPLNHSIAQSSFSSPCTPLLDISHYESGFFSGFMPTNMTEAPNVFTIDVVNKDPIWFYCSQTKGSHCQMGMAGVVNQDFEGEETLKVYKEMAVGTGVSVSPKRVQGGVVALSRNL</sequence>
<evidence type="ECO:0000313" key="4">
    <source>
        <dbReference type="Proteomes" id="UP000298493"/>
    </source>
</evidence>
<evidence type="ECO:0000256" key="1">
    <source>
        <dbReference type="SAM" id="MobiDB-lite"/>
    </source>
</evidence>
<dbReference type="InterPro" id="IPR008972">
    <property type="entry name" value="Cupredoxin"/>
</dbReference>
<accession>A0A4Z1NU22</accession>
<gene>
    <name evidence="3" type="ORF">E6O75_ATG09631</name>
</gene>
<name>A0A4Z1NU22_9PEZI</name>
<feature type="region of interest" description="Disordered" evidence="1">
    <location>
        <begin position="38"/>
        <end position="60"/>
    </location>
</feature>